<evidence type="ECO:0000256" key="1">
    <source>
        <dbReference type="SAM" id="Phobius"/>
    </source>
</evidence>
<organism evidence="2 3">
    <name type="scientific">Helianthus annuus</name>
    <name type="common">Common sunflower</name>
    <dbReference type="NCBI Taxonomy" id="4232"/>
    <lineage>
        <taxon>Eukaryota</taxon>
        <taxon>Viridiplantae</taxon>
        <taxon>Streptophyta</taxon>
        <taxon>Embryophyta</taxon>
        <taxon>Tracheophyta</taxon>
        <taxon>Spermatophyta</taxon>
        <taxon>Magnoliopsida</taxon>
        <taxon>eudicotyledons</taxon>
        <taxon>Gunneridae</taxon>
        <taxon>Pentapetalae</taxon>
        <taxon>asterids</taxon>
        <taxon>campanulids</taxon>
        <taxon>Asterales</taxon>
        <taxon>Asteraceae</taxon>
        <taxon>Asteroideae</taxon>
        <taxon>Heliantheae alliance</taxon>
        <taxon>Heliantheae</taxon>
        <taxon>Helianthus</taxon>
    </lineage>
</organism>
<dbReference type="EMBL" id="MNCJ02000331">
    <property type="protein sequence ID" value="KAF5759126.1"/>
    <property type="molecule type" value="Genomic_DNA"/>
</dbReference>
<comment type="caution">
    <text evidence="2">The sequence shown here is derived from an EMBL/GenBank/DDBJ whole genome shotgun (WGS) entry which is preliminary data.</text>
</comment>
<evidence type="ECO:0000313" key="2">
    <source>
        <dbReference type="EMBL" id="KAF5759126.1"/>
    </source>
</evidence>
<reference evidence="2" key="2">
    <citation type="submission" date="2020-06" db="EMBL/GenBank/DDBJ databases">
        <title>Helianthus annuus Genome sequencing and assembly Release 2.</title>
        <authorList>
            <person name="Gouzy J."/>
            <person name="Langlade N."/>
            <person name="Munos S."/>
        </authorList>
    </citation>
    <scope>NUCLEOTIDE SEQUENCE</scope>
    <source>
        <tissue evidence="2">Leaves</tissue>
    </source>
</reference>
<keyword evidence="1" id="KW-0472">Membrane</keyword>
<reference evidence="2" key="1">
    <citation type="journal article" date="2017" name="Nature">
        <title>The sunflower genome provides insights into oil metabolism, flowering and Asterid evolution.</title>
        <authorList>
            <person name="Badouin H."/>
            <person name="Gouzy J."/>
            <person name="Grassa C.J."/>
            <person name="Murat F."/>
            <person name="Staton S.E."/>
            <person name="Cottret L."/>
            <person name="Lelandais-Briere C."/>
            <person name="Owens G.L."/>
            <person name="Carrere S."/>
            <person name="Mayjonade B."/>
            <person name="Legrand L."/>
            <person name="Gill N."/>
            <person name="Kane N.C."/>
            <person name="Bowers J.E."/>
            <person name="Hubner S."/>
            <person name="Bellec A."/>
            <person name="Berard A."/>
            <person name="Berges H."/>
            <person name="Blanchet N."/>
            <person name="Boniface M.C."/>
            <person name="Brunel D."/>
            <person name="Catrice O."/>
            <person name="Chaidir N."/>
            <person name="Claudel C."/>
            <person name="Donnadieu C."/>
            <person name="Faraut T."/>
            <person name="Fievet G."/>
            <person name="Helmstetter N."/>
            <person name="King M."/>
            <person name="Knapp S.J."/>
            <person name="Lai Z."/>
            <person name="Le Paslier M.C."/>
            <person name="Lippi Y."/>
            <person name="Lorenzon L."/>
            <person name="Mandel J.R."/>
            <person name="Marage G."/>
            <person name="Marchand G."/>
            <person name="Marquand E."/>
            <person name="Bret-Mestries E."/>
            <person name="Morien E."/>
            <person name="Nambeesan S."/>
            <person name="Nguyen T."/>
            <person name="Pegot-Espagnet P."/>
            <person name="Pouilly N."/>
            <person name="Raftis F."/>
            <person name="Sallet E."/>
            <person name="Schiex T."/>
            <person name="Thomas J."/>
            <person name="Vandecasteele C."/>
            <person name="Vares D."/>
            <person name="Vear F."/>
            <person name="Vautrin S."/>
            <person name="Crespi M."/>
            <person name="Mangin B."/>
            <person name="Burke J.M."/>
            <person name="Salse J."/>
            <person name="Munos S."/>
            <person name="Vincourt P."/>
            <person name="Rieseberg L.H."/>
            <person name="Langlade N.B."/>
        </authorList>
    </citation>
    <scope>NUCLEOTIDE SEQUENCE</scope>
    <source>
        <tissue evidence="2">Leaves</tissue>
    </source>
</reference>
<feature type="transmembrane region" description="Helical" evidence="1">
    <location>
        <begin position="30"/>
        <end position="56"/>
    </location>
</feature>
<keyword evidence="1" id="KW-1133">Transmembrane helix</keyword>
<proteinExistence type="predicted"/>
<sequence length="74" mass="8704">MWHIQIDFIRYWPEHLAISRHMSNSSHDRGMVVGFELLPTVSFQLILLLVCFLLQLEFSSSFCPFLPSNPIFCF</sequence>
<dbReference type="AlphaFoldDB" id="A0A9K3DS27"/>
<accession>A0A9K3DS27</accession>
<protein>
    <submittedName>
        <fullName evidence="2">Uncharacterized protein</fullName>
    </submittedName>
</protein>
<evidence type="ECO:0000313" key="3">
    <source>
        <dbReference type="Proteomes" id="UP000215914"/>
    </source>
</evidence>
<dbReference type="Proteomes" id="UP000215914">
    <property type="component" value="Unassembled WGS sequence"/>
</dbReference>
<keyword evidence="1" id="KW-0812">Transmembrane</keyword>
<gene>
    <name evidence="2" type="ORF">HanXRQr2_Chr16g0737471</name>
</gene>
<name>A0A9K3DS27_HELAN</name>
<dbReference type="Gramene" id="mRNA:HanXRQr2_Chr16g0737471">
    <property type="protein sequence ID" value="CDS:HanXRQr2_Chr16g0737471.1"/>
    <property type="gene ID" value="HanXRQr2_Chr16g0737471"/>
</dbReference>
<keyword evidence="3" id="KW-1185">Reference proteome</keyword>